<evidence type="ECO:0000256" key="1">
    <source>
        <dbReference type="SAM" id="MobiDB-lite"/>
    </source>
</evidence>
<evidence type="ECO:0008006" key="4">
    <source>
        <dbReference type="Google" id="ProtNLM"/>
    </source>
</evidence>
<feature type="region of interest" description="Disordered" evidence="1">
    <location>
        <begin position="1"/>
        <end position="22"/>
    </location>
</feature>
<reference evidence="2" key="1">
    <citation type="journal article" date="2023" name="Mol. Phylogenet. Evol.">
        <title>Genome-scale phylogeny and comparative genomics of the fungal order Sordariales.</title>
        <authorList>
            <person name="Hensen N."/>
            <person name="Bonometti L."/>
            <person name="Westerberg I."/>
            <person name="Brannstrom I.O."/>
            <person name="Guillou S."/>
            <person name="Cros-Aarteil S."/>
            <person name="Calhoun S."/>
            <person name="Haridas S."/>
            <person name="Kuo A."/>
            <person name="Mondo S."/>
            <person name="Pangilinan J."/>
            <person name="Riley R."/>
            <person name="LaButti K."/>
            <person name="Andreopoulos B."/>
            <person name="Lipzen A."/>
            <person name="Chen C."/>
            <person name="Yan M."/>
            <person name="Daum C."/>
            <person name="Ng V."/>
            <person name="Clum A."/>
            <person name="Steindorff A."/>
            <person name="Ohm R.A."/>
            <person name="Martin F."/>
            <person name="Silar P."/>
            <person name="Natvig D.O."/>
            <person name="Lalanne C."/>
            <person name="Gautier V."/>
            <person name="Ament-Velasquez S.L."/>
            <person name="Kruys A."/>
            <person name="Hutchinson M.I."/>
            <person name="Powell A.J."/>
            <person name="Barry K."/>
            <person name="Miller A.N."/>
            <person name="Grigoriev I.V."/>
            <person name="Debuchy R."/>
            <person name="Gladieux P."/>
            <person name="Hiltunen Thoren M."/>
            <person name="Johannesson H."/>
        </authorList>
    </citation>
    <scope>NUCLEOTIDE SEQUENCE</scope>
    <source>
        <strain evidence="2">CBS 958.72</strain>
    </source>
</reference>
<dbReference type="CDD" id="cd09917">
    <property type="entry name" value="F-box_SF"/>
    <property type="match status" value="1"/>
</dbReference>
<protein>
    <recommendedName>
        <fullName evidence="4">F-box domain-containing protein</fullName>
    </recommendedName>
</protein>
<reference evidence="2" key="2">
    <citation type="submission" date="2023-06" db="EMBL/GenBank/DDBJ databases">
        <authorList>
            <consortium name="Lawrence Berkeley National Laboratory"/>
            <person name="Haridas S."/>
            <person name="Hensen N."/>
            <person name="Bonometti L."/>
            <person name="Westerberg I."/>
            <person name="Brannstrom I.O."/>
            <person name="Guillou S."/>
            <person name="Cros-Aarteil S."/>
            <person name="Calhoun S."/>
            <person name="Kuo A."/>
            <person name="Mondo S."/>
            <person name="Pangilinan J."/>
            <person name="Riley R."/>
            <person name="Labutti K."/>
            <person name="Andreopoulos B."/>
            <person name="Lipzen A."/>
            <person name="Chen C."/>
            <person name="Yanf M."/>
            <person name="Daum C."/>
            <person name="Ng V."/>
            <person name="Clum A."/>
            <person name="Steindorff A."/>
            <person name="Ohm R."/>
            <person name="Martin F."/>
            <person name="Silar P."/>
            <person name="Natvig D."/>
            <person name="Lalanne C."/>
            <person name="Gautier V."/>
            <person name="Ament-Velasquez S.L."/>
            <person name="Kruys A."/>
            <person name="Hutchinson M.I."/>
            <person name="Powell A.J."/>
            <person name="Barry K."/>
            <person name="Miller A.N."/>
            <person name="Grigoriev I.V."/>
            <person name="Debuchy R."/>
            <person name="Gladieux P."/>
            <person name="Thoren M.H."/>
            <person name="Johannesson H."/>
        </authorList>
    </citation>
    <scope>NUCLEOTIDE SEQUENCE</scope>
    <source>
        <strain evidence="2">CBS 958.72</strain>
    </source>
</reference>
<comment type="caution">
    <text evidence="2">The sequence shown here is derived from an EMBL/GenBank/DDBJ whole genome shotgun (WGS) entry which is preliminary data.</text>
</comment>
<dbReference type="AlphaFoldDB" id="A0AAE0KB52"/>
<organism evidence="2 3">
    <name type="scientific">Lasiosphaeria ovina</name>
    <dbReference type="NCBI Taxonomy" id="92902"/>
    <lineage>
        <taxon>Eukaryota</taxon>
        <taxon>Fungi</taxon>
        <taxon>Dikarya</taxon>
        <taxon>Ascomycota</taxon>
        <taxon>Pezizomycotina</taxon>
        <taxon>Sordariomycetes</taxon>
        <taxon>Sordariomycetidae</taxon>
        <taxon>Sordariales</taxon>
        <taxon>Lasiosphaeriaceae</taxon>
        <taxon>Lasiosphaeria</taxon>
    </lineage>
</organism>
<evidence type="ECO:0000313" key="2">
    <source>
        <dbReference type="EMBL" id="KAK3372892.1"/>
    </source>
</evidence>
<gene>
    <name evidence="2" type="ORF">B0T24DRAFT_247081</name>
</gene>
<sequence length="366" mass="41700">MAMRLLSPRPHPGSPHFTTTYTAPSYTAPSPRAIIIREHALPYLPPEIWIMVLEALPPSFFQQDLGRLTVSRRWYSLAFPAFFTRVEYTPRVISRLVTRKSKIMDRSRAMLRKSQRAVNVVVEGIGPWCDPRDRCYDTAANLRRFCLMLIEFKELTTVCFTAKWANKSWKADPLQLDYLPLRTIEPYISLLSQVKVLDLDLCGTSVTNEMGGPVHLCPYLRPLLSRLHSLRVRMRCICLDAVCSTDEEPISVSNLVLDLYLGRVSDVNPKLNSSMCCFAPNPWDWSSPIDELRTELQSLATRMPWPQRAEIVHLAPSGHVHTWDALTDTCVPNLTEESRSFSMFKELECNACFAGNDWHMSSHGAA</sequence>
<evidence type="ECO:0000313" key="3">
    <source>
        <dbReference type="Proteomes" id="UP001287356"/>
    </source>
</evidence>
<dbReference type="Proteomes" id="UP001287356">
    <property type="component" value="Unassembled WGS sequence"/>
</dbReference>
<keyword evidence="3" id="KW-1185">Reference proteome</keyword>
<proteinExistence type="predicted"/>
<accession>A0AAE0KB52</accession>
<name>A0AAE0KB52_9PEZI</name>
<dbReference type="EMBL" id="JAULSN010000004">
    <property type="protein sequence ID" value="KAK3372892.1"/>
    <property type="molecule type" value="Genomic_DNA"/>
</dbReference>